<dbReference type="PANTHER" id="PTHR43103:SF5">
    <property type="entry name" value="4-EPIMERASE, PUTATIVE (AFU_ORTHOLOGUE AFUA_7G00360)-RELATED"/>
    <property type="match status" value="1"/>
</dbReference>
<reference evidence="5 6" key="1">
    <citation type="submission" date="2020-08" db="EMBL/GenBank/DDBJ databases">
        <title>Novel species isolated from subtropical streams in China.</title>
        <authorList>
            <person name="Lu H."/>
        </authorList>
    </citation>
    <scope>NUCLEOTIDE SEQUENCE [LARGE SCALE GENOMIC DNA]</scope>
    <source>
        <strain evidence="5 6">CY18W</strain>
    </source>
</reference>
<comment type="similarity">
    <text evidence="1">Belongs to the NAD(P)-dependent epimerase/dehydratase family.</text>
</comment>
<evidence type="ECO:0000256" key="2">
    <source>
        <dbReference type="ARBA" id="ARBA00023002"/>
    </source>
</evidence>
<dbReference type="Gene3D" id="3.40.50.720">
    <property type="entry name" value="NAD(P)-binding Rossmann-like Domain"/>
    <property type="match status" value="1"/>
</dbReference>
<dbReference type="InterPro" id="IPR036291">
    <property type="entry name" value="NAD(P)-bd_dom_sf"/>
</dbReference>
<dbReference type="Pfam" id="PF01370">
    <property type="entry name" value="Epimerase"/>
    <property type="match status" value="1"/>
</dbReference>
<organism evidence="5 6">
    <name type="scientific">Undibacterium hunanense</name>
    <dbReference type="NCBI Taxonomy" id="2762292"/>
    <lineage>
        <taxon>Bacteria</taxon>
        <taxon>Pseudomonadati</taxon>
        <taxon>Pseudomonadota</taxon>
        <taxon>Betaproteobacteria</taxon>
        <taxon>Burkholderiales</taxon>
        <taxon>Oxalobacteraceae</taxon>
        <taxon>Undibacterium</taxon>
    </lineage>
</organism>
<evidence type="ECO:0000256" key="3">
    <source>
        <dbReference type="ARBA" id="ARBA00023027"/>
    </source>
</evidence>
<evidence type="ECO:0000256" key="1">
    <source>
        <dbReference type="ARBA" id="ARBA00007637"/>
    </source>
</evidence>
<comment type="caution">
    <text evidence="5">The sequence shown here is derived from an EMBL/GenBank/DDBJ whole genome shotgun (WGS) entry which is preliminary data.</text>
</comment>
<keyword evidence="6" id="KW-1185">Reference proteome</keyword>
<evidence type="ECO:0000259" key="4">
    <source>
        <dbReference type="Pfam" id="PF01370"/>
    </source>
</evidence>
<evidence type="ECO:0000313" key="5">
    <source>
        <dbReference type="EMBL" id="MBC3917927.1"/>
    </source>
</evidence>
<evidence type="ECO:0000313" key="6">
    <source>
        <dbReference type="Proteomes" id="UP000650424"/>
    </source>
</evidence>
<accession>A0ABR6ZPY3</accession>
<dbReference type="Proteomes" id="UP000650424">
    <property type="component" value="Unassembled WGS sequence"/>
</dbReference>
<sequence>MTTTTDNKPDNKSINRILLTGAGGGLGKVLRQHVSAWTSHLRLSDIADLGEARDGEEIVQCDLADGAAVMKLVEGVDVVLHFGGISVEDKFEPIMQANILGMYNLYHAVHACGVKRVIYASSSHVVGYYPTTELVDADMPLRPDGFYGLSKCFGEALSRYYYDRFGIETVCLRIGSSFPAPLNPRMMVTYLSYADLLELIRCAVFTPRVGHTISFGSSDNASRWWDNRKASHLGYRPADSSKQFAHQFADNIAYPAADDATARFQGGPFVIAGPQY</sequence>
<dbReference type="RefSeq" id="WP_186947154.1">
    <property type="nucleotide sequence ID" value="NZ_JACOGF010000004.1"/>
</dbReference>
<dbReference type="EMBL" id="JACOGF010000004">
    <property type="protein sequence ID" value="MBC3917927.1"/>
    <property type="molecule type" value="Genomic_DNA"/>
</dbReference>
<dbReference type="SUPFAM" id="SSF51735">
    <property type="entry name" value="NAD(P)-binding Rossmann-fold domains"/>
    <property type="match status" value="1"/>
</dbReference>
<keyword evidence="3" id="KW-0520">NAD</keyword>
<dbReference type="PANTHER" id="PTHR43103">
    <property type="entry name" value="NUCLEOSIDE-DIPHOSPHATE-SUGAR EPIMERASE"/>
    <property type="match status" value="1"/>
</dbReference>
<feature type="domain" description="NAD-dependent epimerase/dehydratase" evidence="4">
    <location>
        <begin position="17"/>
        <end position="176"/>
    </location>
</feature>
<name>A0ABR6ZPY3_9BURK</name>
<proteinExistence type="inferred from homology"/>
<gene>
    <name evidence="5" type="ORF">H8L32_10615</name>
</gene>
<dbReference type="InterPro" id="IPR001509">
    <property type="entry name" value="Epimerase_deHydtase"/>
</dbReference>
<keyword evidence="2" id="KW-0560">Oxidoreductase</keyword>
<protein>
    <submittedName>
        <fullName evidence="5">NAD(P)-dependent oxidoreductase</fullName>
    </submittedName>
</protein>